<dbReference type="Proteomes" id="UP001420932">
    <property type="component" value="Unassembled WGS sequence"/>
</dbReference>
<comment type="pathway">
    <text evidence="4">Cofactor biosynthesis; phylloquinone biosynthesis.</text>
</comment>
<evidence type="ECO:0000313" key="11">
    <source>
        <dbReference type="Proteomes" id="UP001420932"/>
    </source>
</evidence>
<dbReference type="SUPFAM" id="SSF54637">
    <property type="entry name" value="Thioesterase/thiol ester dehydrase-isomerase"/>
    <property type="match status" value="1"/>
</dbReference>
<dbReference type="InterPro" id="IPR003736">
    <property type="entry name" value="PAAI_dom"/>
</dbReference>
<gene>
    <name evidence="10" type="ORF">Syun_008223</name>
</gene>
<dbReference type="GO" id="GO:0042372">
    <property type="term" value="P:phylloquinone biosynthetic process"/>
    <property type="evidence" value="ECO:0007669"/>
    <property type="project" value="UniProtKB-ARBA"/>
</dbReference>
<comment type="subcellular location">
    <subcellularLocation>
        <location evidence="1">Peroxisome</location>
    </subcellularLocation>
</comment>
<dbReference type="InterPro" id="IPR029069">
    <property type="entry name" value="HotDog_dom_sf"/>
</dbReference>
<evidence type="ECO:0000256" key="2">
    <source>
        <dbReference type="ARBA" id="ARBA00022801"/>
    </source>
</evidence>
<dbReference type="InterPro" id="IPR006683">
    <property type="entry name" value="Thioestr_dom"/>
</dbReference>
<evidence type="ECO:0000256" key="8">
    <source>
        <dbReference type="SAM" id="MobiDB-lite"/>
    </source>
</evidence>
<comment type="pathway">
    <text evidence="5">Quinol/quinone metabolism; 1,4-dihydroxy-2-naphthoate biosynthesis; 1,4-dihydroxy-2-naphthoate from chorismate: step 7/7.</text>
</comment>
<dbReference type="GO" id="GO:0005777">
    <property type="term" value="C:peroxisome"/>
    <property type="evidence" value="ECO:0007669"/>
    <property type="project" value="UniProtKB-SubCell"/>
</dbReference>
<dbReference type="PANTHER" id="PTHR43240">
    <property type="entry name" value="1,4-DIHYDROXY-2-NAPHTHOYL-COA THIOESTERASE 1"/>
    <property type="match status" value="1"/>
</dbReference>
<protein>
    <recommendedName>
        <fullName evidence="9">Thioesterase domain-containing protein</fullName>
    </recommendedName>
</protein>
<dbReference type="NCBIfam" id="TIGR00369">
    <property type="entry name" value="unchar_dom_1"/>
    <property type="match status" value="1"/>
</dbReference>
<proteinExistence type="inferred from homology"/>
<feature type="region of interest" description="Disordered" evidence="8">
    <location>
        <begin position="147"/>
        <end position="166"/>
    </location>
</feature>
<evidence type="ECO:0000313" key="10">
    <source>
        <dbReference type="EMBL" id="KAK9161882.1"/>
    </source>
</evidence>
<evidence type="ECO:0000256" key="4">
    <source>
        <dbReference type="ARBA" id="ARBA00060572"/>
    </source>
</evidence>
<comment type="similarity">
    <text evidence="6">Belongs to the 4-hydroxybenzoyl-CoA thioesterase family. DHNA-CoA hydrolase subfamily.</text>
</comment>
<organism evidence="10 11">
    <name type="scientific">Stephania yunnanensis</name>
    <dbReference type="NCBI Taxonomy" id="152371"/>
    <lineage>
        <taxon>Eukaryota</taxon>
        <taxon>Viridiplantae</taxon>
        <taxon>Streptophyta</taxon>
        <taxon>Embryophyta</taxon>
        <taxon>Tracheophyta</taxon>
        <taxon>Spermatophyta</taxon>
        <taxon>Magnoliopsida</taxon>
        <taxon>Ranunculales</taxon>
        <taxon>Menispermaceae</taxon>
        <taxon>Menispermoideae</taxon>
        <taxon>Cissampelideae</taxon>
        <taxon>Stephania</taxon>
    </lineage>
</organism>
<accession>A0AAP0L1M6</accession>
<dbReference type="Gene3D" id="3.10.129.10">
    <property type="entry name" value="Hotdog Thioesterase"/>
    <property type="match status" value="1"/>
</dbReference>
<dbReference type="GO" id="GO:0061522">
    <property type="term" value="F:1,4-dihydroxy-2-naphthoyl-CoA thioesterase activity"/>
    <property type="evidence" value="ECO:0007669"/>
    <property type="project" value="TreeGrafter"/>
</dbReference>
<sequence>MDRREAADDETKTKELAPALHAIGFVFEKVSPQLVSGRLHVTEIVCQRFRVLNGGISALIAETLASMGAHMASGFQRVAGLQLSINHVRSAALGDIVTVHATPLTLGKTIQVWEVRLWKEGSDNNNNNNNKQVLISSSRVTLLSNMPVPDSAKDAAHPLKKYASKL</sequence>
<comment type="caution">
    <text evidence="10">The sequence shown here is derived from an EMBL/GenBank/DDBJ whole genome shotgun (WGS) entry which is preliminary data.</text>
</comment>
<dbReference type="EMBL" id="JBBNAF010000003">
    <property type="protein sequence ID" value="KAK9161882.1"/>
    <property type="molecule type" value="Genomic_DNA"/>
</dbReference>
<reference evidence="10 11" key="1">
    <citation type="submission" date="2024-01" db="EMBL/GenBank/DDBJ databases">
        <title>Genome assemblies of Stephania.</title>
        <authorList>
            <person name="Yang L."/>
        </authorList>
    </citation>
    <scope>NUCLEOTIDE SEQUENCE [LARGE SCALE GENOMIC DNA]</scope>
    <source>
        <strain evidence="10">YNDBR</strain>
        <tissue evidence="10">Leaf</tissue>
    </source>
</reference>
<name>A0AAP0L1M6_9MAGN</name>
<evidence type="ECO:0000256" key="7">
    <source>
        <dbReference type="ARBA" id="ARBA00066058"/>
    </source>
</evidence>
<dbReference type="AlphaFoldDB" id="A0AAP0L1M6"/>
<dbReference type="Pfam" id="PF03061">
    <property type="entry name" value="4HBT"/>
    <property type="match status" value="1"/>
</dbReference>
<dbReference type="PANTHER" id="PTHR43240:SF5">
    <property type="entry name" value="1,4-DIHYDROXY-2-NAPHTHOYL-COA THIOESTERASE 1"/>
    <property type="match status" value="1"/>
</dbReference>
<keyword evidence="11" id="KW-1185">Reference proteome</keyword>
<evidence type="ECO:0000256" key="6">
    <source>
        <dbReference type="ARBA" id="ARBA00061187"/>
    </source>
</evidence>
<evidence type="ECO:0000256" key="1">
    <source>
        <dbReference type="ARBA" id="ARBA00004275"/>
    </source>
</evidence>
<dbReference type="FunFam" id="3.10.129.10:FF:000048">
    <property type="entry name" value="14-dihydroxy-2-naphthoyl-CoA thioesterase 1"/>
    <property type="match status" value="1"/>
</dbReference>
<feature type="domain" description="Thioesterase" evidence="9">
    <location>
        <begin position="51"/>
        <end position="121"/>
    </location>
</feature>
<keyword evidence="2" id="KW-0378">Hydrolase</keyword>
<dbReference type="CDD" id="cd03443">
    <property type="entry name" value="PaaI_thioesterase"/>
    <property type="match status" value="1"/>
</dbReference>
<evidence type="ECO:0000256" key="3">
    <source>
        <dbReference type="ARBA" id="ARBA00023140"/>
    </source>
</evidence>
<evidence type="ECO:0000256" key="5">
    <source>
        <dbReference type="ARBA" id="ARBA00060586"/>
    </source>
</evidence>
<evidence type="ECO:0000259" key="9">
    <source>
        <dbReference type="Pfam" id="PF03061"/>
    </source>
</evidence>
<comment type="subunit">
    <text evidence="7">Homotetramers.</text>
</comment>
<keyword evidence="3" id="KW-0576">Peroxisome</keyword>